<dbReference type="GO" id="GO:0016020">
    <property type="term" value="C:membrane"/>
    <property type="evidence" value="ECO:0007669"/>
    <property type="project" value="UniProtKB-SubCell"/>
</dbReference>
<name>A0A383EKN3_9ZZZZ</name>
<dbReference type="GO" id="GO:0004222">
    <property type="term" value="F:metalloendopeptidase activity"/>
    <property type="evidence" value="ECO:0007669"/>
    <property type="project" value="InterPro"/>
</dbReference>
<evidence type="ECO:0000256" key="4">
    <source>
        <dbReference type="ARBA" id="ARBA00022692"/>
    </source>
</evidence>
<dbReference type="CDD" id="cd06163">
    <property type="entry name" value="S2P-M50_PDZ_RseP-like"/>
    <property type="match status" value="1"/>
</dbReference>
<organism evidence="12">
    <name type="scientific">marine metagenome</name>
    <dbReference type="NCBI Taxonomy" id="408172"/>
    <lineage>
        <taxon>unclassified sequences</taxon>
        <taxon>metagenomes</taxon>
        <taxon>ecological metagenomes</taxon>
    </lineage>
</organism>
<dbReference type="InterPro" id="IPR008915">
    <property type="entry name" value="Peptidase_M50"/>
</dbReference>
<reference evidence="12" key="1">
    <citation type="submission" date="2018-05" db="EMBL/GenBank/DDBJ databases">
        <authorList>
            <person name="Lanie J.A."/>
            <person name="Ng W.-L."/>
            <person name="Kazmierczak K.M."/>
            <person name="Andrzejewski T.M."/>
            <person name="Davidsen T.M."/>
            <person name="Wayne K.J."/>
            <person name="Tettelin H."/>
            <person name="Glass J.I."/>
            <person name="Rusch D."/>
            <person name="Podicherti R."/>
            <person name="Tsui H.-C.T."/>
            <person name="Winkler M.E."/>
        </authorList>
    </citation>
    <scope>NUCLEOTIDE SEQUENCE</scope>
</reference>
<keyword evidence="8" id="KW-0482">Metalloprotease</keyword>
<dbReference type="PANTHER" id="PTHR42837">
    <property type="entry name" value="REGULATOR OF SIGMA-E PROTEASE RSEP"/>
    <property type="match status" value="1"/>
</dbReference>
<feature type="domain" description="Peptidase M50" evidence="11">
    <location>
        <begin position="85"/>
        <end position="167"/>
    </location>
</feature>
<accession>A0A383EKN3</accession>
<evidence type="ECO:0000313" key="12">
    <source>
        <dbReference type="EMBL" id="SVE57301.1"/>
    </source>
</evidence>
<comment type="subcellular location">
    <subcellularLocation>
        <location evidence="2">Membrane</location>
        <topology evidence="2">Multi-pass membrane protein</topology>
    </subcellularLocation>
</comment>
<proteinExistence type="predicted"/>
<evidence type="ECO:0000256" key="8">
    <source>
        <dbReference type="ARBA" id="ARBA00023049"/>
    </source>
</evidence>
<dbReference type="EMBL" id="UINC01226707">
    <property type="protein sequence ID" value="SVE57301.1"/>
    <property type="molecule type" value="Genomic_DNA"/>
</dbReference>
<evidence type="ECO:0000256" key="1">
    <source>
        <dbReference type="ARBA" id="ARBA00001947"/>
    </source>
</evidence>
<evidence type="ECO:0000259" key="11">
    <source>
        <dbReference type="Pfam" id="PF02163"/>
    </source>
</evidence>
<keyword evidence="5" id="KW-0378">Hydrolase</keyword>
<evidence type="ECO:0000256" key="5">
    <source>
        <dbReference type="ARBA" id="ARBA00022801"/>
    </source>
</evidence>
<evidence type="ECO:0000256" key="3">
    <source>
        <dbReference type="ARBA" id="ARBA00022670"/>
    </source>
</evidence>
<dbReference type="PANTHER" id="PTHR42837:SF2">
    <property type="entry name" value="MEMBRANE METALLOPROTEASE ARASP2, CHLOROPLASTIC-RELATED"/>
    <property type="match status" value="1"/>
</dbReference>
<evidence type="ECO:0000256" key="6">
    <source>
        <dbReference type="ARBA" id="ARBA00022833"/>
    </source>
</evidence>
<feature type="transmembrane region" description="Helical" evidence="10">
    <location>
        <begin position="12"/>
        <end position="31"/>
    </location>
</feature>
<evidence type="ECO:0000256" key="7">
    <source>
        <dbReference type="ARBA" id="ARBA00022989"/>
    </source>
</evidence>
<keyword evidence="6" id="KW-0862">Zinc</keyword>
<evidence type="ECO:0000256" key="10">
    <source>
        <dbReference type="SAM" id="Phobius"/>
    </source>
</evidence>
<keyword evidence="9 10" id="KW-0472">Membrane</keyword>
<dbReference type="GO" id="GO:0006508">
    <property type="term" value="P:proteolysis"/>
    <property type="evidence" value="ECO:0007669"/>
    <property type="project" value="UniProtKB-KW"/>
</dbReference>
<evidence type="ECO:0000256" key="9">
    <source>
        <dbReference type="ARBA" id="ARBA00023136"/>
    </source>
</evidence>
<dbReference type="AlphaFoldDB" id="A0A383EKN3"/>
<keyword evidence="3" id="KW-0645">Protease</keyword>
<dbReference type="Pfam" id="PF02163">
    <property type="entry name" value="Peptidase_M50"/>
    <property type="match status" value="2"/>
</dbReference>
<evidence type="ECO:0000256" key="2">
    <source>
        <dbReference type="ARBA" id="ARBA00004141"/>
    </source>
</evidence>
<sequence length="208" mass="22634">MGSAKGFGKTMIEVLQSILALLVSLSILVTVHEFGHYWVAKRCGVHVLRFSVGFGKPIFTYQEKAPDLQTDERSDIGTRSNELLQPTEFCIAAIPLGGYVKMLDQREGFVADDQIHLSLNGKPVLQRIAIAAAGPMANFLLAILAYWILFASGITGVVPVIGTLVVESPAYLAGLRSDQEILTVDGQDTPTWSDVNLKLFERLGETGE</sequence>
<comment type="cofactor">
    <cofactor evidence="1">
        <name>Zn(2+)</name>
        <dbReference type="ChEBI" id="CHEBI:29105"/>
    </cofactor>
</comment>
<gene>
    <name evidence="12" type="ORF">METZ01_LOCUS510155</name>
</gene>
<feature type="domain" description="Peptidase M50" evidence="11">
    <location>
        <begin position="21"/>
        <end position="64"/>
    </location>
</feature>
<dbReference type="InterPro" id="IPR036034">
    <property type="entry name" value="PDZ_sf"/>
</dbReference>
<keyword evidence="4 10" id="KW-0812">Transmembrane</keyword>
<dbReference type="SUPFAM" id="SSF50156">
    <property type="entry name" value="PDZ domain-like"/>
    <property type="match status" value="1"/>
</dbReference>
<dbReference type="Gene3D" id="2.30.42.10">
    <property type="match status" value="1"/>
</dbReference>
<feature type="transmembrane region" description="Helical" evidence="10">
    <location>
        <begin position="144"/>
        <end position="166"/>
    </location>
</feature>
<dbReference type="InterPro" id="IPR004387">
    <property type="entry name" value="Pept_M50_Zn"/>
</dbReference>
<feature type="non-terminal residue" evidence="12">
    <location>
        <position position="208"/>
    </location>
</feature>
<keyword evidence="7 10" id="KW-1133">Transmembrane helix</keyword>
<protein>
    <recommendedName>
        <fullName evidence="11">Peptidase M50 domain-containing protein</fullName>
    </recommendedName>
</protein>